<feature type="region of interest" description="Disordered" evidence="1">
    <location>
        <begin position="338"/>
        <end position="363"/>
    </location>
</feature>
<dbReference type="EMBL" id="JAWDJX010000071">
    <property type="protein sequence ID" value="KAK3046995.1"/>
    <property type="molecule type" value="Genomic_DNA"/>
</dbReference>
<feature type="domain" description="PD-(D/E)XK nuclease-like" evidence="2">
    <location>
        <begin position="201"/>
        <end position="330"/>
    </location>
</feature>
<sequence>MPSYVDIAGWINNTYEDRSRAAQYDSRKRSRALAEMDTNANPTTRAPKRTRANKTATTPLADNDENADLIDTDQTPRATILSAYPLLPHAPSFTLPPATTGSQQWYSNDAGSSANSDTSGQSGSSKRRKRSESPQKQIAARRFAVYPIQYATISPLSALPEDVKSLVRPIKPISQNIAVLPSTPHTPEMETVVGDGEPEDDLPLFRDLFHKDAERQTVPCLADVQRLVEEAAYNQDNGALEATWNCHVLFPVLEMARKHCRYRHQLRWCNITPAAIHPKSLVPDQRDNEKIQPRKVDFCLSVQLDEEVQRRLALENVQLNQTDYGPPSSTMPWCSVSKPSCSVTGDPKRGTKSPRGQKRRSNNCASYCNVPGIQPKQSHHSRSYSSKAMIGLFGA</sequence>
<proteinExistence type="predicted"/>
<feature type="compositionally biased region" description="Polar residues" evidence="1">
    <location>
        <begin position="97"/>
        <end position="118"/>
    </location>
</feature>
<feature type="region of interest" description="Disordered" evidence="1">
    <location>
        <begin position="94"/>
        <end position="138"/>
    </location>
</feature>
<dbReference type="AlphaFoldDB" id="A0AAJ0DBS1"/>
<feature type="region of interest" description="Disordered" evidence="1">
    <location>
        <begin position="18"/>
        <end position="69"/>
    </location>
</feature>
<accession>A0AAJ0DBS1</accession>
<dbReference type="Proteomes" id="UP001271007">
    <property type="component" value="Unassembled WGS sequence"/>
</dbReference>
<keyword evidence="4" id="KW-1185">Reference proteome</keyword>
<dbReference type="Pfam" id="PF20516">
    <property type="entry name" value="PDDEXK_12"/>
    <property type="match status" value="1"/>
</dbReference>
<comment type="caution">
    <text evidence="3">The sequence shown here is derived from an EMBL/GenBank/DDBJ whole genome shotgun (WGS) entry which is preliminary data.</text>
</comment>
<evidence type="ECO:0000313" key="3">
    <source>
        <dbReference type="EMBL" id="KAK3046995.1"/>
    </source>
</evidence>
<name>A0AAJ0DBS1_9PEZI</name>
<feature type="compositionally biased region" description="Basic residues" evidence="1">
    <location>
        <begin position="350"/>
        <end position="361"/>
    </location>
</feature>
<evidence type="ECO:0000259" key="2">
    <source>
        <dbReference type="Pfam" id="PF20516"/>
    </source>
</evidence>
<evidence type="ECO:0000313" key="4">
    <source>
        <dbReference type="Proteomes" id="UP001271007"/>
    </source>
</evidence>
<dbReference type="InterPro" id="IPR046797">
    <property type="entry name" value="PDDEXK_12"/>
</dbReference>
<protein>
    <recommendedName>
        <fullName evidence="2">PD-(D/E)XK nuclease-like domain-containing protein</fullName>
    </recommendedName>
</protein>
<reference evidence="3" key="1">
    <citation type="submission" date="2023-04" db="EMBL/GenBank/DDBJ databases">
        <title>Black Yeasts Isolated from many extreme environments.</title>
        <authorList>
            <person name="Coleine C."/>
            <person name="Stajich J.E."/>
            <person name="Selbmann L."/>
        </authorList>
    </citation>
    <scope>NUCLEOTIDE SEQUENCE</scope>
    <source>
        <strain evidence="3">CCFEE 5312</strain>
    </source>
</reference>
<organism evidence="3 4">
    <name type="scientific">Extremus antarcticus</name>
    <dbReference type="NCBI Taxonomy" id="702011"/>
    <lineage>
        <taxon>Eukaryota</taxon>
        <taxon>Fungi</taxon>
        <taxon>Dikarya</taxon>
        <taxon>Ascomycota</taxon>
        <taxon>Pezizomycotina</taxon>
        <taxon>Dothideomycetes</taxon>
        <taxon>Dothideomycetidae</taxon>
        <taxon>Mycosphaerellales</taxon>
        <taxon>Extremaceae</taxon>
        <taxon>Extremus</taxon>
    </lineage>
</organism>
<evidence type="ECO:0000256" key="1">
    <source>
        <dbReference type="SAM" id="MobiDB-lite"/>
    </source>
</evidence>
<gene>
    <name evidence="3" type="ORF">LTR09_011564</name>
</gene>